<protein>
    <submittedName>
        <fullName evidence="3">DUF1758 domain-containing protein</fullName>
    </submittedName>
</protein>
<proteinExistence type="predicted"/>
<dbReference type="InterPro" id="IPR021109">
    <property type="entry name" value="Peptidase_aspartic_dom_sf"/>
</dbReference>
<sequence>MRKTPSRNNGIRYQTSGTKFGNKGTTLIVRNQRTTLRRKSLSIELANDKWIEYTQKSLTVTRKKAEKDKKPILIYSYGHTLLKTKQNSRSYNETSILATIHNEKKILYSTVIKSAIKTKKTVYPTLNTRMQRFKEIKKFTNCLKAHQGEECKRKTDEEVNKLEDCSTNYNLTMMTQTNKLKKLYKEITIFNPLQPERTEEVLALFDNGSQLSFISKELVQRLELTETNEQELSSFRNPKSHRATQAQLSMKIIEICANVLEYLTKDFHIVKIPTANQTMNLKNYWRRADILIGADHLFKFIELNKIELLESGFSLIHTKVGSMWEVATRINFIKKGTSRRRHLHRLDLCNYRLAFHVAKHVITVETTSFVNIPISEI</sequence>
<dbReference type="Proteomes" id="UP000038040">
    <property type="component" value="Unplaced"/>
</dbReference>
<dbReference type="InterPro" id="IPR008737">
    <property type="entry name" value="DUF1758"/>
</dbReference>
<reference evidence="3" key="1">
    <citation type="submission" date="2017-02" db="UniProtKB">
        <authorList>
            <consortium name="WormBaseParasite"/>
        </authorList>
    </citation>
    <scope>IDENTIFICATION</scope>
</reference>
<feature type="domain" description="DUF1758" evidence="1">
    <location>
        <begin position="190"/>
        <end position="323"/>
    </location>
</feature>
<dbReference type="WBParaSite" id="DME_0000739001-mRNA-1">
    <property type="protein sequence ID" value="DME_0000739001-mRNA-1"/>
    <property type="gene ID" value="DME_0000739001"/>
</dbReference>
<evidence type="ECO:0000313" key="2">
    <source>
        <dbReference type="Proteomes" id="UP000038040"/>
    </source>
</evidence>
<organism evidence="2 3">
    <name type="scientific">Dracunculus medinensis</name>
    <name type="common">Guinea worm</name>
    <dbReference type="NCBI Taxonomy" id="318479"/>
    <lineage>
        <taxon>Eukaryota</taxon>
        <taxon>Metazoa</taxon>
        <taxon>Ecdysozoa</taxon>
        <taxon>Nematoda</taxon>
        <taxon>Chromadorea</taxon>
        <taxon>Rhabditida</taxon>
        <taxon>Spirurina</taxon>
        <taxon>Dracunculoidea</taxon>
        <taxon>Dracunculidae</taxon>
        <taxon>Dracunculus</taxon>
    </lineage>
</organism>
<evidence type="ECO:0000259" key="1">
    <source>
        <dbReference type="Pfam" id="PF05585"/>
    </source>
</evidence>
<accession>A0A0N4UIF7</accession>
<dbReference type="Pfam" id="PF05585">
    <property type="entry name" value="DUF1758"/>
    <property type="match status" value="1"/>
</dbReference>
<name>A0A0N4UIF7_DRAME</name>
<dbReference type="AlphaFoldDB" id="A0A0N4UIF7"/>
<dbReference type="Gene3D" id="2.40.70.10">
    <property type="entry name" value="Acid Proteases"/>
    <property type="match status" value="1"/>
</dbReference>
<evidence type="ECO:0000313" key="3">
    <source>
        <dbReference type="WBParaSite" id="DME_0000739001-mRNA-1"/>
    </source>
</evidence>